<accession>L0G4Q7</accession>
<dbReference type="HOGENOM" id="CLU_135059_1_0_10"/>
<reference evidence="2" key="1">
    <citation type="submission" date="2012-02" db="EMBL/GenBank/DDBJ databases">
        <title>The complete genome of Echinicola vietnamensis DSM 17526.</title>
        <authorList>
            <person name="Lucas S."/>
            <person name="Copeland A."/>
            <person name="Lapidus A."/>
            <person name="Glavina del Rio T."/>
            <person name="Dalin E."/>
            <person name="Tice H."/>
            <person name="Bruce D."/>
            <person name="Goodwin L."/>
            <person name="Pitluck S."/>
            <person name="Peters L."/>
            <person name="Ovchinnikova G."/>
            <person name="Teshima H."/>
            <person name="Kyrpides N."/>
            <person name="Mavromatis K."/>
            <person name="Ivanova N."/>
            <person name="Brettin T."/>
            <person name="Detter J.C."/>
            <person name="Han C."/>
            <person name="Larimer F."/>
            <person name="Land M."/>
            <person name="Hauser L."/>
            <person name="Markowitz V."/>
            <person name="Cheng J.-F."/>
            <person name="Hugenholtz P."/>
            <person name="Woyke T."/>
            <person name="Wu D."/>
            <person name="Brambilla E."/>
            <person name="Klenk H.-P."/>
            <person name="Eisen J.A."/>
        </authorList>
    </citation>
    <scope>NUCLEOTIDE SEQUENCE [LARGE SCALE GENOMIC DNA]</scope>
    <source>
        <strain evidence="2">DSM 17526 / LMG 23754 / KMM 6221</strain>
    </source>
</reference>
<sequence>MKQKRQERNYRKTIRFKETEHRKLVELLRQSAGCQNLSELLRSMLFDRAITLDTRNASMEEIREELSQTKTAIHKIGVNINQLVHYFHAHPDPKNKRFYARKVMPLYAKVGGLVSKLLLVLDQLSKRPWS</sequence>
<name>L0G4Q7_ECHVK</name>
<keyword evidence="2" id="KW-1185">Reference proteome</keyword>
<evidence type="ECO:0000313" key="1">
    <source>
        <dbReference type="EMBL" id="AGA80308.1"/>
    </source>
</evidence>
<dbReference type="AlphaFoldDB" id="L0G4Q7"/>
<organism evidence="1 2">
    <name type="scientific">Echinicola vietnamensis (strain DSM 17526 / LMG 23754 / KMM 6221)</name>
    <dbReference type="NCBI Taxonomy" id="926556"/>
    <lineage>
        <taxon>Bacteria</taxon>
        <taxon>Pseudomonadati</taxon>
        <taxon>Bacteroidota</taxon>
        <taxon>Cytophagia</taxon>
        <taxon>Cytophagales</taxon>
        <taxon>Cyclobacteriaceae</taxon>
        <taxon>Echinicola</taxon>
    </lineage>
</organism>
<evidence type="ECO:0000313" key="2">
    <source>
        <dbReference type="Proteomes" id="UP000010796"/>
    </source>
</evidence>
<dbReference type="KEGG" id="evi:Echvi_4103"/>
<dbReference type="eggNOG" id="ENOG5032V33">
    <property type="taxonomic scope" value="Bacteria"/>
</dbReference>
<evidence type="ECO:0008006" key="3">
    <source>
        <dbReference type="Google" id="ProtNLM"/>
    </source>
</evidence>
<dbReference type="EMBL" id="CP003346">
    <property type="protein sequence ID" value="AGA80308.1"/>
    <property type="molecule type" value="Genomic_DNA"/>
</dbReference>
<dbReference type="RefSeq" id="WP_015267843.1">
    <property type="nucleotide sequence ID" value="NC_019904.1"/>
</dbReference>
<protein>
    <recommendedName>
        <fullName evidence="3">Bacterial mobilization protein (MobC)</fullName>
    </recommendedName>
</protein>
<gene>
    <name evidence="1" type="ordered locus">Echvi_4103</name>
</gene>
<dbReference type="Pfam" id="PF19514">
    <property type="entry name" value="MobC_2"/>
    <property type="match status" value="1"/>
</dbReference>
<dbReference type="InterPro" id="IPR045788">
    <property type="entry name" value="MobC_2"/>
</dbReference>
<dbReference type="Proteomes" id="UP000010796">
    <property type="component" value="Chromosome"/>
</dbReference>
<proteinExistence type="predicted"/>
<dbReference type="OrthoDB" id="678846at2"/>